<dbReference type="InterPro" id="IPR015590">
    <property type="entry name" value="Aldehyde_DH_dom"/>
</dbReference>
<dbReference type="FunFam" id="3.40.605.10:FF:000026">
    <property type="entry name" value="Aldehyde dehydrogenase, putative"/>
    <property type="match status" value="1"/>
</dbReference>
<dbReference type="InterPro" id="IPR016161">
    <property type="entry name" value="Ald_DH/histidinol_DH"/>
</dbReference>
<organism evidence="6 7">
    <name type="scientific">Phellinidium pouzarii</name>
    <dbReference type="NCBI Taxonomy" id="167371"/>
    <lineage>
        <taxon>Eukaryota</taxon>
        <taxon>Fungi</taxon>
        <taxon>Dikarya</taxon>
        <taxon>Basidiomycota</taxon>
        <taxon>Agaricomycotina</taxon>
        <taxon>Agaricomycetes</taxon>
        <taxon>Hymenochaetales</taxon>
        <taxon>Hymenochaetaceae</taxon>
        <taxon>Phellinidium</taxon>
    </lineage>
</organism>
<evidence type="ECO:0000256" key="3">
    <source>
        <dbReference type="PROSITE-ProRule" id="PRU10007"/>
    </source>
</evidence>
<dbReference type="InterPro" id="IPR016160">
    <property type="entry name" value="Ald_DH_CS_CYS"/>
</dbReference>
<evidence type="ECO:0000256" key="2">
    <source>
        <dbReference type="ARBA" id="ARBA00023002"/>
    </source>
</evidence>
<feature type="active site" evidence="3">
    <location>
        <position position="332"/>
    </location>
</feature>
<dbReference type="InterPro" id="IPR029510">
    <property type="entry name" value="Ald_DH_CS_GLU"/>
</dbReference>
<dbReference type="FunFam" id="3.40.605.10:FF:000050">
    <property type="entry name" value="Aldehyde dehydrogenase, mitochondrial"/>
    <property type="match status" value="1"/>
</dbReference>
<comment type="similarity">
    <text evidence="1 4">Belongs to the aldehyde dehydrogenase family.</text>
</comment>
<dbReference type="Proteomes" id="UP000308199">
    <property type="component" value="Unassembled WGS sequence"/>
</dbReference>
<dbReference type="GO" id="GO:0004030">
    <property type="term" value="F:aldehyde dehydrogenase [NAD(P)+] activity"/>
    <property type="evidence" value="ECO:0007669"/>
    <property type="project" value="UniProtKB-ARBA"/>
</dbReference>
<dbReference type="Gene3D" id="3.40.605.10">
    <property type="entry name" value="Aldehyde Dehydrogenase, Chain A, domain 1"/>
    <property type="match status" value="1"/>
</dbReference>
<dbReference type="PROSITE" id="PS00070">
    <property type="entry name" value="ALDEHYDE_DEHYDR_CYS"/>
    <property type="match status" value="1"/>
</dbReference>
<sequence>MVATDSLIAIRDTSAERQDSLPQSSPEESYYAAYTHHLISPAGPLKNHSCLEVSHQHFLLSSTTMSRTVSIPVPGSNRSISLQTGLFINNEFVPSVDGLQIESINPANEQVIAKVSSGSKKDIDIAVAAARKAFQTTWGKNVTGFERSRLINKLADLIERDQQELAELESLDNGKPVRIARDGDILDSIGCLRYYAGWADKIVGQTIEVDNKSKLALTRHDPVGVCGQIIPWNYPIQMWVWKVGPALATGCTIVMKPSELTPLTALKLSELIKEAGFPPGVLNTVPSLGSIGGAALAAHPDVDKVAFTGSTITGRKVMEAAAKSNLKKVSLELGGKSPHIVFESADLEQAAHWAGLGIFYNTGQDCTAGSRIYVQDTIYDKFISLLLKTTKELVVSHGFEEKASAGPVVSKTQFERVWNYIESGKSEGAKVLYGGEKRETAGYWVDPTSMLYFVLSFRNGYDVLRCPVFGDITPTMKIVKEEIFGPVLSVGKFSTEEEAIALANDTSYGLGAGFHSSDANQCMRVSSALEAGTVWVNQYNVLNNNVPFGGKKQSGIGRELGSYALEEYTSIKAIHWNFGEKLDWPF</sequence>
<dbReference type="EMBL" id="SGPK01000001">
    <property type="protein sequence ID" value="THH12318.1"/>
    <property type="molecule type" value="Genomic_DNA"/>
</dbReference>
<dbReference type="OrthoDB" id="310895at2759"/>
<evidence type="ECO:0000313" key="6">
    <source>
        <dbReference type="EMBL" id="THH12318.1"/>
    </source>
</evidence>
<dbReference type="InterPro" id="IPR016162">
    <property type="entry name" value="Ald_DH_N"/>
</dbReference>
<comment type="caution">
    <text evidence="6">The sequence shown here is derived from an EMBL/GenBank/DDBJ whole genome shotgun (WGS) entry which is preliminary data.</text>
</comment>
<dbReference type="FunFam" id="3.40.309.10:FF:000012">
    <property type="entry name" value="Betaine aldehyde dehydrogenase"/>
    <property type="match status" value="1"/>
</dbReference>
<proteinExistence type="inferred from homology"/>
<dbReference type="PROSITE" id="PS00687">
    <property type="entry name" value="ALDEHYDE_DEHYDR_GLU"/>
    <property type="match status" value="1"/>
</dbReference>
<gene>
    <name evidence="6" type="ORF">EW145_g23</name>
</gene>
<dbReference type="PANTHER" id="PTHR11699">
    <property type="entry name" value="ALDEHYDE DEHYDROGENASE-RELATED"/>
    <property type="match status" value="1"/>
</dbReference>
<dbReference type="InterPro" id="IPR016163">
    <property type="entry name" value="Ald_DH_C"/>
</dbReference>
<dbReference type="AlphaFoldDB" id="A0A4S4LLK9"/>
<evidence type="ECO:0000259" key="5">
    <source>
        <dbReference type="Pfam" id="PF00171"/>
    </source>
</evidence>
<keyword evidence="7" id="KW-1185">Reference proteome</keyword>
<dbReference type="Gene3D" id="3.40.309.10">
    <property type="entry name" value="Aldehyde Dehydrogenase, Chain A, domain 2"/>
    <property type="match status" value="1"/>
</dbReference>
<feature type="domain" description="Aldehyde dehydrogenase" evidence="5">
    <location>
        <begin position="99"/>
        <end position="448"/>
    </location>
</feature>
<dbReference type="SUPFAM" id="SSF53720">
    <property type="entry name" value="ALDH-like"/>
    <property type="match status" value="1"/>
</dbReference>
<keyword evidence="2 4" id="KW-0560">Oxidoreductase</keyword>
<accession>A0A4S4LLK9</accession>
<protein>
    <recommendedName>
        <fullName evidence="5">Aldehyde dehydrogenase domain-containing protein</fullName>
    </recommendedName>
</protein>
<name>A0A4S4LLK9_9AGAM</name>
<dbReference type="Pfam" id="PF00171">
    <property type="entry name" value="Aldedh"/>
    <property type="match status" value="2"/>
</dbReference>
<evidence type="ECO:0000313" key="7">
    <source>
        <dbReference type="Proteomes" id="UP000308199"/>
    </source>
</evidence>
<dbReference type="CDD" id="cd07091">
    <property type="entry name" value="ALDH_F1-2_Ald2-like"/>
    <property type="match status" value="1"/>
</dbReference>
<evidence type="ECO:0000256" key="4">
    <source>
        <dbReference type="RuleBase" id="RU003345"/>
    </source>
</evidence>
<evidence type="ECO:0000256" key="1">
    <source>
        <dbReference type="ARBA" id="ARBA00009986"/>
    </source>
</evidence>
<reference evidence="6 7" key="1">
    <citation type="submission" date="2019-02" db="EMBL/GenBank/DDBJ databases">
        <title>Genome sequencing of the rare red list fungi Phellinidium pouzarii.</title>
        <authorList>
            <person name="Buettner E."/>
            <person name="Kellner H."/>
        </authorList>
    </citation>
    <scope>NUCLEOTIDE SEQUENCE [LARGE SCALE GENOMIC DNA]</scope>
    <source>
        <strain evidence="6 7">DSM 108285</strain>
    </source>
</reference>
<feature type="domain" description="Aldehyde dehydrogenase" evidence="5">
    <location>
        <begin position="466"/>
        <end position="574"/>
    </location>
</feature>